<dbReference type="FunFam" id="2.60.34.10:FF:000014">
    <property type="entry name" value="Chaperone protein DnaK HSP70"/>
    <property type="match status" value="1"/>
</dbReference>
<keyword evidence="4" id="KW-0175">Coiled coil</keyword>
<evidence type="ECO:0000313" key="7">
    <source>
        <dbReference type="Proteomes" id="UP000240080"/>
    </source>
</evidence>
<dbReference type="GO" id="GO:0005524">
    <property type="term" value="F:ATP binding"/>
    <property type="evidence" value="ECO:0007669"/>
    <property type="project" value="UniProtKB-KW"/>
</dbReference>
<organism evidence="6 7">
    <name type="scientific">Pan paniscus</name>
    <name type="common">Pygmy chimpanzee</name>
    <name type="synonym">Bonobo</name>
    <dbReference type="NCBI Taxonomy" id="9597"/>
    <lineage>
        <taxon>Eukaryota</taxon>
        <taxon>Metazoa</taxon>
        <taxon>Chordata</taxon>
        <taxon>Craniata</taxon>
        <taxon>Vertebrata</taxon>
        <taxon>Euteleostomi</taxon>
        <taxon>Mammalia</taxon>
        <taxon>Eutheria</taxon>
        <taxon>Euarchontoglires</taxon>
        <taxon>Primates</taxon>
        <taxon>Haplorrhini</taxon>
        <taxon>Catarrhini</taxon>
        <taxon>Hominidae</taxon>
        <taxon>Pan</taxon>
    </lineage>
</organism>
<evidence type="ECO:0000256" key="4">
    <source>
        <dbReference type="SAM" id="Coils"/>
    </source>
</evidence>
<reference evidence="6" key="1">
    <citation type="submission" date="2025-08" db="UniProtKB">
        <authorList>
            <consortium name="Ensembl"/>
        </authorList>
    </citation>
    <scope>IDENTIFICATION</scope>
</reference>
<dbReference type="Proteomes" id="UP000240080">
    <property type="component" value="Unplaced"/>
</dbReference>
<feature type="coiled-coil region" evidence="4">
    <location>
        <begin position="323"/>
        <end position="350"/>
    </location>
</feature>
<dbReference type="InterPro" id="IPR043129">
    <property type="entry name" value="ATPase_NBD"/>
</dbReference>
<evidence type="ECO:0000256" key="3">
    <source>
        <dbReference type="ARBA" id="ARBA00022840"/>
    </source>
</evidence>
<sequence length="427" mass="46784">MTCRDKSKDKVIAVYDLGGGTFDISTLEFQKGVFKVKSTNGDTFLGGEDFDQALLQHIVKEFKRETGVDLTKDNVAFQRVREAAEKAKCELSSSVQTDINLPYLTMDSSGPKHLNMKLTHAQFEGIVTDLIRRTIAPCQKAMQDAEVSKSDIGEVILVGGMTRMPKVQQTVQDFFCKAVNPDEAAAIGAAIQGDVLAGNVTDVLLLDVTPLSLGIETLRGVFTKLINRNTTIPTKKSQVFSTAADGQTQVEIKVCQGEREMAGDNKLLGQFTLIGIPPAPRGVPQIEVIFDIDANGIIHVSAKDKSTGREQQIVIQSSGGLSKDDVENMVKNAEKYAKEDQQKKERVEAVNMAEGIIHDTETKMKNSRTNYLLIVETGENIRQAASSLQQASLKLFKMAYKKMASEQEGSESSGTGEQKEDQKEEKQ</sequence>
<dbReference type="GO" id="GO:0140662">
    <property type="term" value="F:ATP-dependent protein folding chaperone"/>
    <property type="evidence" value="ECO:0007669"/>
    <property type="project" value="InterPro"/>
</dbReference>
<reference evidence="6" key="2">
    <citation type="submission" date="2025-09" db="UniProtKB">
        <authorList>
            <consortium name="Ensembl"/>
        </authorList>
    </citation>
    <scope>IDENTIFICATION</scope>
</reference>
<dbReference type="EMBL" id="AJFE02063840">
    <property type="status" value="NOT_ANNOTATED_CDS"/>
    <property type="molecule type" value="Genomic_DNA"/>
</dbReference>
<evidence type="ECO:0000313" key="6">
    <source>
        <dbReference type="Ensembl" id="ENSPPAP00000025446.1"/>
    </source>
</evidence>
<dbReference type="Pfam" id="PF00012">
    <property type="entry name" value="HSP70"/>
    <property type="match status" value="1"/>
</dbReference>
<dbReference type="PROSITE" id="PS01036">
    <property type="entry name" value="HSP70_3"/>
    <property type="match status" value="1"/>
</dbReference>
<name>A0A2R9B8N4_PANPA</name>
<dbReference type="InterPro" id="IPR018181">
    <property type="entry name" value="Heat_shock_70_CS"/>
</dbReference>
<protein>
    <recommendedName>
        <fullName evidence="8">Heat shock 70 kDa protein 9</fullName>
    </recommendedName>
</protein>
<feature type="region of interest" description="Disordered" evidence="5">
    <location>
        <begin position="402"/>
        <end position="427"/>
    </location>
</feature>
<dbReference type="PRINTS" id="PR00301">
    <property type="entry name" value="HEATSHOCK70"/>
</dbReference>
<feature type="compositionally biased region" description="Low complexity" evidence="5">
    <location>
        <begin position="406"/>
        <end position="416"/>
    </location>
</feature>
<dbReference type="Gene3D" id="3.30.420.40">
    <property type="match status" value="2"/>
</dbReference>
<keyword evidence="3" id="KW-0067">ATP-binding</keyword>
<dbReference type="InterPro" id="IPR013126">
    <property type="entry name" value="Hsp_70_fam"/>
</dbReference>
<dbReference type="AlphaFoldDB" id="A0A2R9B8N4"/>
<accession>A0A2R9B8N4</accession>
<evidence type="ECO:0000256" key="2">
    <source>
        <dbReference type="ARBA" id="ARBA00022741"/>
    </source>
</evidence>
<dbReference type="FunFam" id="3.90.640.10:FF:000003">
    <property type="entry name" value="Molecular chaperone DnaK"/>
    <property type="match status" value="1"/>
</dbReference>
<dbReference type="Gene3D" id="3.90.640.10">
    <property type="entry name" value="Actin, Chain A, domain 4"/>
    <property type="match status" value="1"/>
</dbReference>
<evidence type="ECO:0008006" key="8">
    <source>
        <dbReference type="Google" id="ProtNLM"/>
    </source>
</evidence>
<evidence type="ECO:0000256" key="1">
    <source>
        <dbReference type="ARBA" id="ARBA00007381"/>
    </source>
</evidence>
<dbReference type="SUPFAM" id="SSF53067">
    <property type="entry name" value="Actin-like ATPase domain"/>
    <property type="match status" value="1"/>
</dbReference>
<dbReference type="Bgee" id="ENSPPAG00000035841">
    <property type="expression patterns" value="Expressed in testis and 2 other cell types or tissues"/>
</dbReference>
<dbReference type="Gene3D" id="2.60.34.10">
    <property type="entry name" value="Substrate Binding Domain Of DNAk, Chain A, domain 1"/>
    <property type="match status" value="1"/>
</dbReference>
<dbReference type="InterPro" id="IPR029047">
    <property type="entry name" value="HSP70_peptide-bd_sf"/>
</dbReference>
<comment type="similarity">
    <text evidence="1">Belongs to the heat shock protein 70 family.</text>
</comment>
<proteinExistence type="inferred from homology"/>
<keyword evidence="7" id="KW-1185">Reference proteome</keyword>
<dbReference type="Ensembl" id="ENSPPAT00000048272.1">
    <property type="protein sequence ID" value="ENSPPAP00000025446.1"/>
    <property type="gene ID" value="ENSPPAG00000035841.1"/>
</dbReference>
<evidence type="ECO:0000256" key="5">
    <source>
        <dbReference type="SAM" id="MobiDB-lite"/>
    </source>
</evidence>
<keyword evidence="2" id="KW-0547">Nucleotide-binding</keyword>
<dbReference type="SUPFAM" id="SSF100920">
    <property type="entry name" value="Heat shock protein 70kD (HSP70), peptide-binding domain"/>
    <property type="match status" value="1"/>
</dbReference>
<dbReference type="PANTHER" id="PTHR19375">
    <property type="entry name" value="HEAT SHOCK PROTEIN 70KDA"/>
    <property type="match status" value="1"/>
</dbReference>
<dbReference type="GeneTree" id="ENSGT00920000149123"/>
<feature type="compositionally biased region" description="Basic and acidic residues" evidence="5">
    <location>
        <begin position="417"/>
        <end position="427"/>
    </location>
</feature>